<evidence type="ECO:0000313" key="4">
    <source>
        <dbReference type="EMBL" id="QNN68722.1"/>
    </source>
</evidence>
<reference evidence="4 5" key="1">
    <citation type="submission" date="2020-08" db="EMBL/GenBank/DDBJ databases">
        <title>Genome sequence of Thermomonas carbonis KCTC 42013T.</title>
        <authorList>
            <person name="Hyun D.-W."/>
            <person name="Bae J.-W."/>
        </authorList>
    </citation>
    <scope>NUCLEOTIDE SEQUENCE [LARGE SCALE GENOMIC DNA]</scope>
    <source>
        <strain evidence="4 5">KCTC 42013</strain>
    </source>
</reference>
<organism evidence="4 5">
    <name type="scientific">Thermomonas carbonis</name>
    <dbReference type="NCBI Taxonomy" id="1463158"/>
    <lineage>
        <taxon>Bacteria</taxon>
        <taxon>Pseudomonadati</taxon>
        <taxon>Pseudomonadota</taxon>
        <taxon>Gammaproteobacteria</taxon>
        <taxon>Lysobacterales</taxon>
        <taxon>Lysobacteraceae</taxon>
        <taxon>Thermomonas</taxon>
    </lineage>
</organism>
<proteinExistence type="inferred from homology"/>
<dbReference type="Gene3D" id="3.30.700.10">
    <property type="entry name" value="Glycoprotein, Type 4 Pilin"/>
    <property type="match status" value="1"/>
</dbReference>
<evidence type="ECO:0000256" key="3">
    <source>
        <dbReference type="SAM" id="Phobius"/>
    </source>
</evidence>
<dbReference type="AlphaFoldDB" id="A0A7G9SLJ7"/>
<dbReference type="NCBIfam" id="TIGR02532">
    <property type="entry name" value="IV_pilin_GFxxxE"/>
    <property type="match status" value="1"/>
</dbReference>
<dbReference type="PROSITE" id="PS00409">
    <property type="entry name" value="PROKAR_NTER_METHYL"/>
    <property type="match status" value="1"/>
</dbReference>
<evidence type="ECO:0000256" key="1">
    <source>
        <dbReference type="ARBA" id="ARBA00005233"/>
    </source>
</evidence>
<keyword evidence="3" id="KW-0812">Transmembrane</keyword>
<keyword evidence="5" id="KW-1185">Reference proteome</keyword>
<dbReference type="PANTHER" id="PTHR30093:SF34">
    <property type="entry name" value="PREPILIN PEPTIDASE-DEPENDENT PROTEIN D"/>
    <property type="match status" value="1"/>
</dbReference>
<dbReference type="InterPro" id="IPR045584">
    <property type="entry name" value="Pilin-like"/>
</dbReference>
<sequence length="116" mass="11760">MKKQQGFTLIELMIVVAIIAILAAIALPAYNNYRIRSAEGACQAEAKAYTNSAVAAGQSQMVIPTAVTTGACATAPTITSGDITSSSNVTFVPKTPGVSSTICNAATATCSMTPSV</sequence>
<evidence type="ECO:0000256" key="2">
    <source>
        <dbReference type="ARBA" id="ARBA00022481"/>
    </source>
</evidence>
<protein>
    <submittedName>
        <fullName evidence="4">Prepilin-type N-terminal cleavage/methylation domain-containing protein</fullName>
    </submittedName>
</protein>
<dbReference type="PANTHER" id="PTHR30093">
    <property type="entry name" value="GENERAL SECRETION PATHWAY PROTEIN G"/>
    <property type="match status" value="1"/>
</dbReference>
<evidence type="ECO:0000313" key="5">
    <source>
        <dbReference type="Proteomes" id="UP000515804"/>
    </source>
</evidence>
<keyword evidence="3" id="KW-1133">Transmembrane helix</keyword>
<name>A0A7G9SLJ7_9GAMM</name>
<dbReference type="EMBL" id="CP060719">
    <property type="protein sequence ID" value="QNN68722.1"/>
    <property type="molecule type" value="Genomic_DNA"/>
</dbReference>
<gene>
    <name evidence="4" type="ORF">H9L16_08130</name>
</gene>
<dbReference type="Proteomes" id="UP000515804">
    <property type="component" value="Chromosome"/>
</dbReference>
<keyword evidence="3" id="KW-0472">Membrane</keyword>
<feature type="transmembrane region" description="Helical" evidence="3">
    <location>
        <begin position="6"/>
        <end position="27"/>
    </location>
</feature>
<dbReference type="SUPFAM" id="SSF54523">
    <property type="entry name" value="Pili subunits"/>
    <property type="match status" value="1"/>
</dbReference>
<dbReference type="Pfam" id="PF07963">
    <property type="entry name" value="N_methyl"/>
    <property type="match status" value="1"/>
</dbReference>
<dbReference type="KEGG" id="tcn:H9L16_08130"/>
<comment type="similarity">
    <text evidence="1">Belongs to the N-Me-Phe pilin family.</text>
</comment>
<keyword evidence="2" id="KW-0488">Methylation</keyword>
<accession>A0A7G9SLJ7</accession>
<dbReference type="InterPro" id="IPR012902">
    <property type="entry name" value="N_methyl_site"/>
</dbReference>